<gene>
    <name evidence="1" type="ORF">COCSUDRAFT_32265</name>
</gene>
<sequence length="78" mass="8936">MHINRRHVIAWRTLTIAGALAASVSLRSTLSMQWEIWPWRVTHRIRNLDKSFVGLARHNSFGSLNACTPTEVYGYNKA</sequence>
<reference evidence="1 2" key="1">
    <citation type="journal article" date="2012" name="Genome Biol.">
        <title>The genome of the polar eukaryotic microalga coccomyxa subellipsoidea reveals traits of cold adaptation.</title>
        <authorList>
            <person name="Blanc G."/>
            <person name="Agarkova I."/>
            <person name="Grimwood J."/>
            <person name="Kuo A."/>
            <person name="Brueggeman A."/>
            <person name="Dunigan D."/>
            <person name="Gurnon J."/>
            <person name="Ladunga I."/>
            <person name="Lindquist E."/>
            <person name="Lucas S."/>
            <person name="Pangilinan J."/>
            <person name="Proschold T."/>
            <person name="Salamov A."/>
            <person name="Schmutz J."/>
            <person name="Weeks D."/>
            <person name="Yamada T."/>
            <person name="Claverie J.M."/>
            <person name="Grigoriev I."/>
            <person name="Van Etten J."/>
            <person name="Lomsadze A."/>
            <person name="Borodovsky M."/>
        </authorList>
    </citation>
    <scope>NUCLEOTIDE SEQUENCE [LARGE SCALE GENOMIC DNA]</scope>
    <source>
        <strain evidence="1 2">C-169</strain>
    </source>
</reference>
<dbReference type="EMBL" id="AGSI01000002">
    <property type="protein sequence ID" value="EIE26758.1"/>
    <property type="molecule type" value="Genomic_DNA"/>
</dbReference>
<dbReference type="AlphaFoldDB" id="I0Z7Y9"/>
<comment type="caution">
    <text evidence="1">The sequence shown here is derived from an EMBL/GenBank/DDBJ whole genome shotgun (WGS) entry which is preliminary data.</text>
</comment>
<dbReference type="GeneID" id="17044768"/>
<organism evidence="1 2">
    <name type="scientific">Coccomyxa subellipsoidea (strain C-169)</name>
    <name type="common">Green microalga</name>
    <dbReference type="NCBI Taxonomy" id="574566"/>
    <lineage>
        <taxon>Eukaryota</taxon>
        <taxon>Viridiplantae</taxon>
        <taxon>Chlorophyta</taxon>
        <taxon>core chlorophytes</taxon>
        <taxon>Trebouxiophyceae</taxon>
        <taxon>Trebouxiophyceae incertae sedis</taxon>
        <taxon>Coccomyxaceae</taxon>
        <taxon>Coccomyxa</taxon>
        <taxon>Coccomyxa subellipsoidea</taxon>
    </lineage>
</organism>
<proteinExistence type="predicted"/>
<dbReference type="RefSeq" id="XP_005651302.1">
    <property type="nucleotide sequence ID" value="XM_005651245.1"/>
</dbReference>
<evidence type="ECO:0000313" key="1">
    <source>
        <dbReference type="EMBL" id="EIE26758.1"/>
    </source>
</evidence>
<dbReference type="Proteomes" id="UP000007264">
    <property type="component" value="Unassembled WGS sequence"/>
</dbReference>
<evidence type="ECO:0000313" key="2">
    <source>
        <dbReference type="Proteomes" id="UP000007264"/>
    </source>
</evidence>
<dbReference type="KEGG" id="csl:COCSUDRAFT_32265"/>
<protein>
    <submittedName>
        <fullName evidence="1">Uncharacterized protein</fullName>
    </submittedName>
</protein>
<name>I0Z7Y9_COCSC</name>
<keyword evidence="2" id="KW-1185">Reference proteome</keyword>
<accession>I0Z7Y9</accession>